<organism evidence="2">
    <name type="scientific">uncultured Pleomorphomonas sp</name>
    <dbReference type="NCBI Taxonomy" id="442121"/>
    <lineage>
        <taxon>Bacteria</taxon>
        <taxon>Pseudomonadati</taxon>
        <taxon>Pseudomonadota</taxon>
        <taxon>Alphaproteobacteria</taxon>
        <taxon>Hyphomicrobiales</taxon>
        <taxon>Pleomorphomonadaceae</taxon>
        <taxon>Pleomorphomonas</taxon>
        <taxon>environmental samples</taxon>
    </lineage>
</organism>
<feature type="compositionally biased region" description="Polar residues" evidence="1">
    <location>
        <begin position="80"/>
        <end position="99"/>
    </location>
</feature>
<sequence>MIASKCRSVRRQSAPEAAPQLQELSYIATLSQRGVCISPDRSYNPCIAGRRRTTRFWRFAPHALTIGCAPCPRKPPPSSASPTTGQRPTPSTRSTWNST</sequence>
<reference evidence="2" key="1">
    <citation type="submission" date="2016-08" db="EMBL/GenBank/DDBJ databases">
        <authorList>
            <person name="Seilhamer J.J."/>
        </authorList>
    </citation>
    <scope>NUCLEOTIDE SEQUENCE</scope>
    <source>
        <strain evidence="2">86</strain>
    </source>
</reference>
<feature type="region of interest" description="Disordered" evidence="1">
    <location>
        <begin position="70"/>
        <end position="99"/>
    </location>
</feature>
<name>A0A212LDH4_9HYPH</name>
<accession>A0A212LDH4</accession>
<gene>
    <name evidence="2" type="ORF">KL86PLE_20216</name>
</gene>
<proteinExistence type="predicted"/>
<evidence type="ECO:0000256" key="1">
    <source>
        <dbReference type="SAM" id="MobiDB-lite"/>
    </source>
</evidence>
<dbReference type="EMBL" id="FMJD01000006">
    <property type="protein sequence ID" value="SCM75547.1"/>
    <property type="molecule type" value="Genomic_DNA"/>
</dbReference>
<dbReference type="AlphaFoldDB" id="A0A212LDH4"/>
<protein>
    <submittedName>
        <fullName evidence="2">Uncharacterized protein</fullName>
    </submittedName>
</protein>
<evidence type="ECO:0000313" key="2">
    <source>
        <dbReference type="EMBL" id="SCM75547.1"/>
    </source>
</evidence>